<reference evidence="4 5" key="1">
    <citation type="submission" date="2020-01" db="EMBL/GenBank/DDBJ databases">
        <title>Genomes assembled from Gulf of Kutch pelagic sediment metagenomes.</title>
        <authorList>
            <person name="Chandrashekar M."/>
            <person name="Mahajan M.S."/>
            <person name="Dave K.J."/>
            <person name="Vatsa P."/>
            <person name="Nathani N.M."/>
        </authorList>
    </citation>
    <scope>NUCLEOTIDE SEQUENCE [LARGE SCALE GENOMIC DNA]</scope>
    <source>
        <strain evidence="4">KS3-K002</strain>
    </source>
</reference>
<feature type="chain" id="PRO_5042176877" description="Outer membrane protein beta-barrel domain-containing protein" evidence="2">
    <location>
        <begin position="22"/>
        <end position="209"/>
    </location>
</feature>
<evidence type="ECO:0000259" key="3">
    <source>
        <dbReference type="Pfam" id="PF13505"/>
    </source>
</evidence>
<dbReference type="InterPro" id="IPR027385">
    <property type="entry name" value="Beta-barrel_OMP"/>
</dbReference>
<name>A0AAE4ZBA4_9BACT</name>
<evidence type="ECO:0000256" key="2">
    <source>
        <dbReference type="SAM" id="SignalP"/>
    </source>
</evidence>
<feature type="domain" description="Outer membrane protein beta-barrel" evidence="3">
    <location>
        <begin position="55"/>
        <end position="176"/>
    </location>
</feature>
<keyword evidence="1 2" id="KW-0732">Signal</keyword>
<dbReference type="AlphaFoldDB" id="A0AAE4ZBA4"/>
<organism evidence="4 5">
    <name type="scientific">Candidatus Kutchimonas denitrificans</name>
    <dbReference type="NCBI Taxonomy" id="3056748"/>
    <lineage>
        <taxon>Bacteria</taxon>
        <taxon>Pseudomonadati</taxon>
        <taxon>Gemmatimonadota</taxon>
        <taxon>Gemmatimonadia</taxon>
        <taxon>Candidatus Palauibacterales</taxon>
        <taxon>Candidatus Palauibacteraceae</taxon>
        <taxon>Candidatus Kutchimonas</taxon>
    </lineage>
</organism>
<dbReference type="Gene3D" id="2.40.160.20">
    <property type="match status" value="1"/>
</dbReference>
<evidence type="ECO:0000256" key="1">
    <source>
        <dbReference type="ARBA" id="ARBA00022729"/>
    </source>
</evidence>
<accession>A0AAE4ZBA4</accession>
<dbReference type="Proteomes" id="UP000702544">
    <property type="component" value="Unassembled WGS sequence"/>
</dbReference>
<dbReference type="InterPro" id="IPR011250">
    <property type="entry name" value="OMP/PagP_B-barrel"/>
</dbReference>
<sequence length="209" mass="22358">MTRRIALVVVLFALSATPLPGQVGLSGFSGGYLPLRNLFDAVRVGGETGPVIVNLGQEPGVLLGGRLSVRILSRLGVEVEASYALSALDLPPTSELTVDDSNVLLASLNATWIFFKAPFSPMSLYLSGGFGVAARSGDFWVTFRDTSSFAGAFGLGLRYGLTPLLFLRFDLRNYVYSFEPTAGAFTFESKTQSDLMATLALEFALTPAR</sequence>
<dbReference type="Pfam" id="PF13505">
    <property type="entry name" value="OMP_b-brl"/>
    <property type="match status" value="1"/>
</dbReference>
<proteinExistence type="predicted"/>
<gene>
    <name evidence="4" type="ORF">GWO12_13185</name>
</gene>
<comment type="caution">
    <text evidence="4">The sequence shown here is derived from an EMBL/GenBank/DDBJ whole genome shotgun (WGS) entry which is preliminary data.</text>
</comment>
<dbReference type="SUPFAM" id="SSF56925">
    <property type="entry name" value="OMPA-like"/>
    <property type="match status" value="1"/>
</dbReference>
<dbReference type="EMBL" id="JAACAK010000112">
    <property type="protein sequence ID" value="NIR76042.1"/>
    <property type="molecule type" value="Genomic_DNA"/>
</dbReference>
<evidence type="ECO:0000313" key="4">
    <source>
        <dbReference type="EMBL" id="NIR76042.1"/>
    </source>
</evidence>
<feature type="signal peptide" evidence="2">
    <location>
        <begin position="1"/>
        <end position="21"/>
    </location>
</feature>
<protein>
    <recommendedName>
        <fullName evidence="3">Outer membrane protein beta-barrel domain-containing protein</fullName>
    </recommendedName>
</protein>
<evidence type="ECO:0000313" key="5">
    <source>
        <dbReference type="Proteomes" id="UP000702544"/>
    </source>
</evidence>